<protein>
    <submittedName>
        <fullName evidence="5">AraC family transcriptional regulator</fullName>
    </submittedName>
</protein>
<keyword evidence="6" id="KW-1185">Reference proteome</keyword>
<dbReference type="SUPFAM" id="SSF46689">
    <property type="entry name" value="Homeodomain-like"/>
    <property type="match status" value="2"/>
</dbReference>
<dbReference type="SMART" id="SM00342">
    <property type="entry name" value="HTH_ARAC"/>
    <property type="match status" value="1"/>
</dbReference>
<evidence type="ECO:0000256" key="2">
    <source>
        <dbReference type="ARBA" id="ARBA00023125"/>
    </source>
</evidence>
<dbReference type="PANTHER" id="PTHR46796:SF2">
    <property type="entry name" value="TRANSCRIPTIONAL REGULATORY PROTEIN"/>
    <property type="match status" value="1"/>
</dbReference>
<dbReference type="PRINTS" id="PR00032">
    <property type="entry name" value="HTHARAC"/>
</dbReference>
<evidence type="ECO:0000313" key="6">
    <source>
        <dbReference type="Proteomes" id="UP000186074"/>
    </source>
</evidence>
<dbReference type="Gene3D" id="1.10.10.60">
    <property type="entry name" value="Homeodomain-like"/>
    <property type="match status" value="2"/>
</dbReference>
<reference evidence="5 6" key="1">
    <citation type="submission" date="2017-01" db="EMBL/GenBank/DDBJ databases">
        <title>Genome sequencing of Arcobacter sp. LPB0137.</title>
        <authorList>
            <person name="Lee G.-W."/>
            <person name="Yi H."/>
        </authorList>
    </citation>
    <scope>NUCLEOTIDE SEQUENCE [LARGE SCALE GENOMIC DNA]</scope>
    <source>
        <strain evidence="5 6">LPB0137</strain>
    </source>
</reference>
<dbReference type="PANTHER" id="PTHR46796">
    <property type="entry name" value="HTH-TYPE TRANSCRIPTIONAL ACTIVATOR RHAS-RELATED"/>
    <property type="match status" value="1"/>
</dbReference>
<dbReference type="InterPro" id="IPR037923">
    <property type="entry name" value="HTH-like"/>
</dbReference>
<dbReference type="STRING" id="1850254.LPB137_03845"/>
<dbReference type="RefSeq" id="WP_076084600.1">
    <property type="nucleotide sequence ID" value="NZ_CP019070.1"/>
</dbReference>
<feature type="domain" description="HTH araC/xylS-type" evidence="4">
    <location>
        <begin position="161"/>
        <end position="258"/>
    </location>
</feature>
<dbReference type="Proteomes" id="UP000186074">
    <property type="component" value="Chromosome"/>
</dbReference>
<accession>A0A1P8KKE3</accession>
<dbReference type="InterPro" id="IPR003313">
    <property type="entry name" value="AraC-bd"/>
</dbReference>
<keyword evidence="1" id="KW-0805">Transcription regulation</keyword>
<dbReference type="EMBL" id="CP019070">
    <property type="protein sequence ID" value="APW65028.1"/>
    <property type="molecule type" value="Genomic_DNA"/>
</dbReference>
<dbReference type="GO" id="GO:0043565">
    <property type="term" value="F:sequence-specific DNA binding"/>
    <property type="evidence" value="ECO:0007669"/>
    <property type="project" value="InterPro"/>
</dbReference>
<evidence type="ECO:0000313" key="5">
    <source>
        <dbReference type="EMBL" id="APW65028.1"/>
    </source>
</evidence>
<sequence>MSKLLNNILFENITHSTEDFTKHYHSTYTIGLTYKGVLKSYNSHESYDSYKYSVRINNPGEVHAGKSKDWSHVNFYPTVDVMTNLYEQIFYDKKIPFFKRHIVDNKILFMKLHNFFDSYFKNEDEILVETNLIDALSTLILTSIIYTKSYKDIFEDKKIIKNTYEYINDSIDTNFTLDNLASNVNLSKYHFLRLFKKEFGLTPHAFIINERLNRANGLIQKGYSISQASVQVGFNDQSHFSRNFKKYFGYTPSNLQKNSNIIL</sequence>
<dbReference type="InterPro" id="IPR050204">
    <property type="entry name" value="AraC_XylS_family_regulators"/>
</dbReference>
<evidence type="ECO:0000256" key="3">
    <source>
        <dbReference type="ARBA" id="ARBA00023163"/>
    </source>
</evidence>
<dbReference type="GO" id="GO:0003700">
    <property type="term" value="F:DNA-binding transcription factor activity"/>
    <property type="evidence" value="ECO:0007669"/>
    <property type="project" value="InterPro"/>
</dbReference>
<dbReference type="SUPFAM" id="SSF51215">
    <property type="entry name" value="Regulatory protein AraC"/>
    <property type="match status" value="1"/>
</dbReference>
<dbReference type="Pfam" id="PF12833">
    <property type="entry name" value="HTH_18"/>
    <property type="match status" value="1"/>
</dbReference>
<dbReference type="PROSITE" id="PS01124">
    <property type="entry name" value="HTH_ARAC_FAMILY_2"/>
    <property type="match status" value="1"/>
</dbReference>
<keyword evidence="2" id="KW-0238">DNA-binding</keyword>
<dbReference type="InterPro" id="IPR020449">
    <property type="entry name" value="Tscrpt_reg_AraC-type_HTH"/>
</dbReference>
<organism evidence="5 6">
    <name type="scientific">Poseidonibacter parvus</name>
    <dbReference type="NCBI Taxonomy" id="1850254"/>
    <lineage>
        <taxon>Bacteria</taxon>
        <taxon>Pseudomonadati</taxon>
        <taxon>Campylobacterota</taxon>
        <taxon>Epsilonproteobacteria</taxon>
        <taxon>Campylobacterales</taxon>
        <taxon>Arcobacteraceae</taxon>
        <taxon>Poseidonibacter</taxon>
    </lineage>
</organism>
<proteinExistence type="predicted"/>
<keyword evidence="3" id="KW-0804">Transcription</keyword>
<dbReference type="KEGG" id="alp:LPB137_03845"/>
<evidence type="ECO:0000259" key="4">
    <source>
        <dbReference type="PROSITE" id="PS01124"/>
    </source>
</evidence>
<name>A0A1P8KKE3_9BACT</name>
<gene>
    <name evidence="5" type="ORF">LPB137_03845</name>
</gene>
<evidence type="ECO:0000256" key="1">
    <source>
        <dbReference type="ARBA" id="ARBA00023015"/>
    </source>
</evidence>
<dbReference type="InterPro" id="IPR018060">
    <property type="entry name" value="HTH_AraC"/>
</dbReference>
<dbReference type="InterPro" id="IPR009057">
    <property type="entry name" value="Homeodomain-like_sf"/>
</dbReference>
<dbReference type="AlphaFoldDB" id="A0A1P8KKE3"/>
<dbReference type="Pfam" id="PF02311">
    <property type="entry name" value="AraC_binding"/>
    <property type="match status" value="1"/>
</dbReference>
<dbReference type="OrthoDB" id="112032at2"/>